<dbReference type="PANTHER" id="PTHR12706">
    <property type="entry name" value="STRAWBERRY NOTCH-RELATED"/>
    <property type="match status" value="1"/>
</dbReference>
<dbReference type="OrthoDB" id="9815272at2"/>
<keyword evidence="2" id="KW-0808">Transferase</keyword>
<gene>
    <name evidence="7" type="ORF">AHMF7616_03696</name>
</gene>
<evidence type="ECO:0000256" key="3">
    <source>
        <dbReference type="ARBA" id="ARBA00022691"/>
    </source>
</evidence>
<dbReference type="GO" id="GO:0006355">
    <property type="term" value="P:regulation of DNA-templated transcription"/>
    <property type="evidence" value="ECO:0007669"/>
    <property type="project" value="InterPro"/>
</dbReference>
<dbReference type="InterPro" id="IPR027417">
    <property type="entry name" value="P-loop_NTPase"/>
</dbReference>
<dbReference type="CDD" id="cd02440">
    <property type="entry name" value="AdoMet_MTases"/>
    <property type="match status" value="1"/>
</dbReference>
<sequence length="1576" mass="175618">MKHLDYDQMKNAPQMVKWVVNELALKHNHHKVSLEKQAATFGITDQNLVKELTELAICTQAKKLLRNHGSYWDKLGKFNKMVELYELQANLSHRTSQSVMLQQYSTPVPLAYLAGAFCGIDKLGYGIKLLEPSAGNGLLTIASGHDQDTTVNEIDEVRSANLAYQKFGQQLKQDASQPFIDLEKKSFDAVITNPPFGRAGTVRWADTDIKLLEHQMVLNALEYLKDHGKAACIIGGHTEYDEHGRIQAGMNRSFFNYLCHRYHVLDVININSKKLYAKQGTGFNVRLILIDGRKKTPEGVAPLRQDKDVVVHTWEQLYSRVAQYFDQTQVKQPGRILPDAVIHSTRQNYDFMKKQNLEAEALLLELELLQFDGLGMPYIPTSKGTGLKTEVPDSMATETFHALAQVKEAVGGDLDVFVQDRLGYKTRQELYTALSAEQIDAVALGIYNIEAKEQAIIVGDQTGIGKGRVAASIIRYGVVQGLKPVFITEKPNLFSDLYRDLVAIGASSFKPFIVNGREDKTSIKDADGTVIHAALPEAEQKAVFRSRELPAAYDFICTTYSQLNSAEKRPDKPYFIKAMAQGSIVVMDESHNSSGESNTGIFLQEVVGQAKGVVFLSATFAKRPDNMPVYARKTAMSETNLTSESLVEAITRGGVALQEVLASQLVAEGQMIRRERSYEGVEVNYITLHDKEQEHRAIADNITAIVRDIIRFQTEFVSPEIESMDKAMAKSGKEAGMTKGTEQGGVNNSPYFSKVFQVINQLLFSIKAVDVAERAIARLKEGKKPIIAFASTMGSFVEQMEDASGMPVSNGSKIQADFSEVLRRGLEGVMKYTVTEPNGEKKKEKFAVADLSQDAQYRYREIMAKIDACVAGISISPIDIIANRLKKAGYSVAEITGRKMEVQINERTMEGVVVTRKKENVSDAFRKFNDNEIDVLMINQSGSTGASAHAIPTKKVSKDQVKQRVMLILQAELDINTEVQKRGRINRTGQILHPIYDYVISAIPAEKRLMMMLQKKLKSLDANTASNQKQSEAVLNVADDFLNKYGDKVAEDYLVDNPTINMMLNNPEGGEGLAHMVSGRVAVLSTKMQQDFYDEIGQRYLDLVEYLKQTGEYDLEMEAMPLDAETVVSQVAIMGKGGDSAFGEDTILEKCLVNSLKKPFTRNELDNLIMEQLGEFNSAEALKSSLEKEYRSFKGAQVLKEETEIMESALKLSDKVAQDKRWKKLKQQNETEAIQAIAAKQEEIMQEAQTRIYKVREKANNDLDYIVGALRFFYVGRGLELAGKGFSKETRTFGVCLGFSIDRKKTNPWTRSNIKLRIAIASSMKYMAIPLSMNTEILAIRGASYNKLDYLYQEWSDISRAASSDRTTRYIVTGNILQGIASFPGKLVNYTLKGGGTKKGILMPDGWSNLKETAQVPIGSVLKQIVSLTSGNMLHTNLELSLLKQWGSYRIIVPASKAKGGMFYLDPDMLDLVEENEFNKVGDRMRANVAEENIEKLVTLLDKKFKASVEIKASQTSKIDRAIRSESKVLTPLKAETKTAKIFVTDNGNVAVTSDYNLAEIEAEALILELELLAFN</sequence>
<organism evidence="7 8">
    <name type="scientific">Adhaeribacter pallidiroseus</name>
    <dbReference type="NCBI Taxonomy" id="2072847"/>
    <lineage>
        <taxon>Bacteria</taxon>
        <taxon>Pseudomonadati</taxon>
        <taxon>Bacteroidota</taxon>
        <taxon>Cytophagia</taxon>
        <taxon>Cytophagales</taxon>
        <taxon>Hymenobacteraceae</taxon>
        <taxon>Adhaeribacter</taxon>
    </lineage>
</organism>
<dbReference type="PRINTS" id="PR00507">
    <property type="entry name" value="N12N6MTFRASE"/>
</dbReference>
<dbReference type="InterPro" id="IPR002052">
    <property type="entry name" value="DNA_methylase_N6_adenine_CS"/>
</dbReference>
<feature type="domain" description="Methyltransferase small" evidence="4">
    <location>
        <begin position="133"/>
        <end position="251"/>
    </location>
</feature>
<dbReference type="InterPro" id="IPR007848">
    <property type="entry name" value="Small_mtfrase_dom"/>
</dbReference>
<evidence type="ECO:0000313" key="7">
    <source>
        <dbReference type="EMBL" id="RDC65073.1"/>
    </source>
</evidence>
<keyword evidence="3" id="KW-0949">S-adenosyl-L-methionine</keyword>
<evidence type="ECO:0000256" key="2">
    <source>
        <dbReference type="ARBA" id="ARBA00022603"/>
    </source>
</evidence>
<dbReference type="InterPro" id="IPR039187">
    <property type="entry name" value="SNO_AAA"/>
</dbReference>
<evidence type="ECO:0000259" key="4">
    <source>
        <dbReference type="Pfam" id="PF05175"/>
    </source>
</evidence>
<dbReference type="Gene3D" id="3.40.50.150">
    <property type="entry name" value="Vaccinia Virus protein VP39"/>
    <property type="match status" value="1"/>
</dbReference>
<dbReference type="PANTHER" id="PTHR12706:SF30">
    <property type="entry name" value="PROTEIN STRAWBERRY NOTCH-RELATED"/>
    <property type="match status" value="1"/>
</dbReference>
<evidence type="ECO:0008006" key="9">
    <source>
        <dbReference type="Google" id="ProtNLM"/>
    </source>
</evidence>
<protein>
    <recommendedName>
        <fullName evidence="9">Helicase ATP-binding domain-containing protein</fullName>
    </recommendedName>
</protein>
<dbReference type="Pfam" id="PF13872">
    <property type="entry name" value="AAA_34"/>
    <property type="match status" value="1"/>
</dbReference>
<dbReference type="Pfam" id="PF13871">
    <property type="entry name" value="Helicase_C_4"/>
    <property type="match status" value="1"/>
</dbReference>
<feature type="domain" description="Strawberry notch AAA" evidence="6">
    <location>
        <begin position="433"/>
        <end position="694"/>
    </location>
</feature>
<proteinExistence type="inferred from homology"/>
<dbReference type="GO" id="GO:0032259">
    <property type="term" value="P:methylation"/>
    <property type="evidence" value="ECO:0007669"/>
    <property type="project" value="UniProtKB-KW"/>
</dbReference>
<evidence type="ECO:0000256" key="1">
    <source>
        <dbReference type="ARBA" id="ARBA00006992"/>
    </source>
</evidence>
<comment type="similarity">
    <text evidence="1">Belongs to the SBNO family.</text>
</comment>
<evidence type="ECO:0000313" key="8">
    <source>
        <dbReference type="Proteomes" id="UP000253919"/>
    </source>
</evidence>
<dbReference type="Proteomes" id="UP000253919">
    <property type="component" value="Unassembled WGS sequence"/>
</dbReference>
<dbReference type="PROSITE" id="PS00092">
    <property type="entry name" value="N6_MTASE"/>
    <property type="match status" value="1"/>
</dbReference>
<dbReference type="GO" id="GO:0008170">
    <property type="term" value="F:N-methyltransferase activity"/>
    <property type="evidence" value="ECO:0007669"/>
    <property type="project" value="UniProtKB-ARBA"/>
</dbReference>
<dbReference type="RefSeq" id="WP_115374142.1">
    <property type="nucleotide sequence ID" value="NZ_QASA01000001.1"/>
</dbReference>
<dbReference type="SUPFAM" id="SSF53335">
    <property type="entry name" value="S-adenosyl-L-methionine-dependent methyltransferases"/>
    <property type="match status" value="1"/>
</dbReference>
<evidence type="ECO:0000259" key="6">
    <source>
        <dbReference type="Pfam" id="PF13872"/>
    </source>
</evidence>
<feature type="domain" description="Strawberry notch helicase C" evidence="5">
    <location>
        <begin position="891"/>
        <end position="1052"/>
    </location>
</feature>
<dbReference type="InterPro" id="IPR029063">
    <property type="entry name" value="SAM-dependent_MTases_sf"/>
</dbReference>
<keyword evidence="8" id="KW-1185">Reference proteome</keyword>
<dbReference type="SUPFAM" id="SSF52540">
    <property type="entry name" value="P-loop containing nucleoside triphosphate hydrolases"/>
    <property type="match status" value="2"/>
</dbReference>
<dbReference type="EMBL" id="QASA01000001">
    <property type="protein sequence ID" value="RDC65073.1"/>
    <property type="molecule type" value="Genomic_DNA"/>
</dbReference>
<dbReference type="GO" id="GO:0003676">
    <property type="term" value="F:nucleic acid binding"/>
    <property type="evidence" value="ECO:0007669"/>
    <property type="project" value="InterPro"/>
</dbReference>
<comment type="caution">
    <text evidence="7">The sequence shown here is derived from an EMBL/GenBank/DDBJ whole genome shotgun (WGS) entry which is preliminary data.</text>
</comment>
<name>A0A369QJG0_9BACT</name>
<dbReference type="GO" id="GO:0008757">
    <property type="term" value="F:S-adenosylmethionine-dependent methyltransferase activity"/>
    <property type="evidence" value="ECO:0007669"/>
    <property type="project" value="UniProtKB-ARBA"/>
</dbReference>
<dbReference type="Pfam" id="PF05175">
    <property type="entry name" value="MTS"/>
    <property type="match status" value="1"/>
</dbReference>
<reference evidence="7 8" key="1">
    <citation type="submission" date="2018-04" db="EMBL/GenBank/DDBJ databases">
        <title>Adhaeribacter sp. HMF7616 genome sequencing and assembly.</title>
        <authorList>
            <person name="Kang H."/>
            <person name="Kang J."/>
            <person name="Cha I."/>
            <person name="Kim H."/>
            <person name="Joh K."/>
        </authorList>
    </citation>
    <scope>NUCLEOTIDE SEQUENCE [LARGE SCALE GENOMIC DNA]</scope>
    <source>
        <strain evidence="7 8">HMF7616</strain>
    </source>
</reference>
<dbReference type="Gene3D" id="3.40.50.300">
    <property type="entry name" value="P-loop containing nucleotide triphosphate hydrolases"/>
    <property type="match status" value="1"/>
</dbReference>
<dbReference type="InterPro" id="IPR026937">
    <property type="entry name" value="SBNO_Helicase_C_dom"/>
</dbReference>
<dbReference type="InterPro" id="IPR026741">
    <property type="entry name" value="SNO"/>
</dbReference>
<keyword evidence="2" id="KW-0489">Methyltransferase</keyword>
<accession>A0A369QJG0</accession>
<evidence type="ECO:0000259" key="5">
    <source>
        <dbReference type="Pfam" id="PF13871"/>
    </source>
</evidence>